<organism evidence="2 3">
    <name type="scientific">Photobacterium sanguinicancri</name>
    <dbReference type="NCBI Taxonomy" id="875932"/>
    <lineage>
        <taxon>Bacteria</taxon>
        <taxon>Pseudomonadati</taxon>
        <taxon>Pseudomonadota</taxon>
        <taxon>Gammaproteobacteria</taxon>
        <taxon>Vibrionales</taxon>
        <taxon>Vibrionaceae</taxon>
        <taxon>Photobacterium</taxon>
    </lineage>
</organism>
<proteinExistence type="predicted"/>
<protein>
    <submittedName>
        <fullName evidence="2">DUF3319 domain-containing protein</fullName>
    </submittedName>
</protein>
<reference evidence="2" key="1">
    <citation type="submission" date="2023-07" db="EMBL/GenBank/DDBJ databases">
        <title>Genome content predicts the carbon catabolic preferences of heterotrophic bacteria.</title>
        <authorList>
            <person name="Gralka M."/>
        </authorList>
    </citation>
    <scope>NUCLEOTIDE SEQUENCE</scope>
    <source>
        <strain evidence="2">G2M05</strain>
    </source>
</reference>
<dbReference type="RefSeq" id="WP_062689297.1">
    <property type="nucleotide sequence ID" value="NZ_AP024851.1"/>
</dbReference>
<dbReference type="Proteomes" id="UP001170624">
    <property type="component" value="Unassembled WGS sequence"/>
</dbReference>
<comment type="caution">
    <text evidence="2">The sequence shown here is derived from an EMBL/GenBank/DDBJ whole genome shotgun (WGS) entry which is preliminary data.</text>
</comment>
<dbReference type="AlphaFoldDB" id="A0AAW7YF31"/>
<accession>A0AAW7YF31</accession>
<dbReference type="InterPro" id="IPR021753">
    <property type="entry name" value="DUF3319"/>
</dbReference>
<dbReference type="EMBL" id="JAUOPU010000049">
    <property type="protein sequence ID" value="MDO6545374.1"/>
    <property type="molecule type" value="Genomic_DNA"/>
</dbReference>
<sequence length="122" mass="14015">MKKRLLYRGYHLENASGELDDWKVNINGKILAGKVTLVKKSIDWWCDMKTLMSPASFATQETSQRNPNQKTEDYKGFKLMNDSGKPNEWYVFLRGQLLKGSPIAIKKHLDMVLAKLAAQQKK</sequence>
<name>A0AAW7YF31_9GAMM</name>
<evidence type="ECO:0000313" key="3">
    <source>
        <dbReference type="Proteomes" id="UP001170624"/>
    </source>
</evidence>
<dbReference type="Pfam" id="PF11782">
    <property type="entry name" value="DUF3319"/>
    <property type="match status" value="1"/>
</dbReference>
<gene>
    <name evidence="2" type="ORF">Q4568_22805</name>
</gene>
<evidence type="ECO:0000313" key="2">
    <source>
        <dbReference type="EMBL" id="MDO6545374.1"/>
    </source>
</evidence>
<evidence type="ECO:0000256" key="1">
    <source>
        <dbReference type="SAM" id="MobiDB-lite"/>
    </source>
</evidence>
<feature type="region of interest" description="Disordered" evidence="1">
    <location>
        <begin position="56"/>
        <end position="75"/>
    </location>
</feature>
<feature type="compositionally biased region" description="Polar residues" evidence="1">
    <location>
        <begin position="56"/>
        <end position="69"/>
    </location>
</feature>